<feature type="signal peptide" evidence="1">
    <location>
        <begin position="1"/>
        <end position="25"/>
    </location>
</feature>
<name>F4QI54_9CAUL</name>
<evidence type="ECO:0000313" key="3">
    <source>
        <dbReference type="Proteomes" id="UP000006512"/>
    </source>
</evidence>
<dbReference type="STRING" id="715226.ABI_13600"/>
<dbReference type="PROSITE" id="PS51257">
    <property type="entry name" value="PROKAR_LIPOPROTEIN"/>
    <property type="match status" value="1"/>
</dbReference>
<dbReference type="HOGENOM" id="CLU_2056514_0_0_5"/>
<accession>F4QI54</accession>
<dbReference type="OrthoDB" id="9843502at2"/>
<protein>
    <recommendedName>
        <fullName evidence="4">Lipoprotein</fullName>
    </recommendedName>
</protein>
<dbReference type="EMBL" id="GL883077">
    <property type="protein sequence ID" value="EGF92921.1"/>
    <property type="molecule type" value="Genomic_DNA"/>
</dbReference>
<evidence type="ECO:0008006" key="4">
    <source>
        <dbReference type="Google" id="ProtNLM"/>
    </source>
</evidence>
<gene>
    <name evidence="2" type="ORF">ABI_13600</name>
</gene>
<sequence>MSVKTVLIGTVAGLALSLSAAGAFACSEVQEKEAGHAAAAAARQELGDVASRQSDRLIKISYCKAQGDAVVIGFTYNYMSEEGAYAVDGTAKVTGDSVEDLRLRRPDRVWASINTYYTE</sequence>
<reference evidence="3" key="1">
    <citation type="submission" date="2011-03" db="EMBL/GenBank/DDBJ databases">
        <title>Draft genome sequence of Brevundimonas diminuta.</title>
        <authorList>
            <person name="Brown P.J.B."/>
            <person name="Buechlein A."/>
            <person name="Hemmerich C."/>
            <person name="Brun Y.V."/>
        </authorList>
    </citation>
    <scope>NUCLEOTIDE SEQUENCE [LARGE SCALE GENOMIC DNA]</scope>
    <source>
        <strain evidence="3">C19</strain>
    </source>
</reference>
<dbReference type="RefSeq" id="WP_006272103.1">
    <property type="nucleotide sequence ID" value="NZ_GL883077.1"/>
</dbReference>
<organism evidence="2 3">
    <name type="scientific">Asticcacaulis biprosthecium C19</name>
    <dbReference type="NCBI Taxonomy" id="715226"/>
    <lineage>
        <taxon>Bacteria</taxon>
        <taxon>Pseudomonadati</taxon>
        <taxon>Pseudomonadota</taxon>
        <taxon>Alphaproteobacteria</taxon>
        <taxon>Caulobacterales</taxon>
        <taxon>Caulobacteraceae</taxon>
        <taxon>Asticcacaulis</taxon>
    </lineage>
</organism>
<evidence type="ECO:0000256" key="1">
    <source>
        <dbReference type="SAM" id="SignalP"/>
    </source>
</evidence>
<keyword evidence="1" id="KW-0732">Signal</keyword>
<feature type="chain" id="PRO_5003316549" description="Lipoprotein" evidence="1">
    <location>
        <begin position="26"/>
        <end position="119"/>
    </location>
</feature>
<dbReference type="Proteomes" id="UP000006512">
    <property type="component" value="Unassembled WGS sequence"/>
</dbReference>
<dbReference type="AlphaFoldDB" id="F4QI54"/>
<evidence type="ECO:0000313" key="2">
    <source>
        <dbReference type="EMBL" id="EGF92921.1"/>
    </source>
</evidence>
<proteinExistence type="predicted"/>
<keyword evidence="3" id="KW-1185">Reference proteome</keyword>